<dbReference type="GO" id="GO:0005654">
    <property type="term" value="C:nucleoplasm"/>
    <property type="evidence" value="ECO:0007669"/>
    <property type="project" value="UniProtKB-SubCell"/>
</dbReference>
<evidence type="ECO:0000256" key="2">
    <source>
        <dbReference type="ARBA" id="ARBA00009285"/>
    </source>
</evidence>
<dbReference type="Pfam" id="PF22602">
    <property type="entry name" value="NXF_NTF2"/>
    <property type="match status" value="1"/>
</dbReference>
<dbReference type="InterPro" id="IPR035979">
    <property type="entry name" value="RBD_domain_sf"/>
</dbReference>
<accession>A0A8S4A568</accession>
<sequence length="621" mass="69505">DHDDRWSGNSDRGPRGRGYQRGNRRGGGGRFRHVNPNAMRYRKPYGANEDEDGDISMAGDSGRNSRDKLYGGRYGRYSNRSYRGNATSSGDKRAETWFKVMVPFGSAITRDELYSLIKTQIEGPFEPFSYSTDERRAYFYVKGMAAAESLRSISRRITKPDGHKIVFHVTESQAPAEHAIDESTMEKLKVRMSDRYDPSTQLLNLSAFYLDEGLQNLNIFLPLNRATTMAAVTKIVGEYIPELSGLDISKNRILSLGHMVDLVKAAPNVVSLNLGHNQIRSLEELDKLKGWTNITELVLDGNDLCNNYSSETNYISAVRKKFPKVVKLDGKDLPPPITFDLETIVTLPPSKGNYFVNDEVQNLVVLFIKEYYTIFDSDKRRDLMPAYHENAQFSLFVGRNLLLDRQPGFNNFFDDSRNLKKIGHFDSEKLNKKIKTGVLSVVSCLEALPKTTHDMNSFVVDVSLATPTMITFSWQGVFRENDSRTDRPTIRTFSRTFITVPSGPGMVIINDLWTISNATNEQIKNAFKSAAPTPSSSPVPSIPSVAGPSTSQSPSPVPALTPVQLQMVDSFVVHSGMNPQFSLRCLQENGWDYLKAGQVFTDLNSQGKIPPEAFVKVELNG</sequence>
<keyword evidence="7" id="KW-0694">RNA-binding</keyword>
<evidence type="ECO:0000256" key="7">
    <source>
        <dbReference type="ARBA" id="ARBA00022884"/>
    </source>
</evidence>
<protein>
    <recommendedName>
        <fullName evidence="14">Nuclear RNA export factor 1</fullName>
    </recommendedName>
</protein>
<evidence type="ECO:0000313" key="12">
    <source>
        <dbReference type="EMBL" id="CAG5136897.1"/>
    </source>
</evidence>
<dbReference type="Gene3D" id="3.10.450.50">
    <property type="match status" value="1"/>
</dbReference>
<evidence type="ECO:0000259" key="10">
    <source>
        <dbReference type="PROSITE" id="PS50177"/>
    </source>
</evidence>
<dbReference type="PROSITE" id="PS50177">
    <property type="entry name" value="NTF2_DOMAIN"/>
    <property type="match status" value="1"/>
</dbReference>
<dbReference type="InterPro" id="IPR012677">
    <property type="entry name" value="Nucleotide-bd_a/b_plait_sf"/>
</dbReference>
<dbReference type="SUPFAM" id="SSF54427">
    <property type="entry name" value="NTF2-like"/>
    <property type="match status" value="1"/>
</dbReference>
<feature type="non-terminal residue" evidence="12">
    <location>
        <position position="621"/>
    </location>
</feature>
<dbReference type="GO" id="GO:0016973">
    <property type="term" value="P:poly(A)+ mRNA export from nucleus"/>
    <property type="evidence" value="ECO:0007669"/>
    <property type="project" value="TreeGrafter"/>
</dbReference>
<dbReference type="SMART" id="SM00804">
    <property type="entry name" value="TAP_C"/>
    <property type="match status" value="1"/>
</dbReference>
<dbReference type="PROSITE" id="PS51281">
    <property type="entry name" value="TAP_C"/>
    <property type="match status" value="1"/>
</dbReference>
<comment type="subcellular location">
    <subcellularLocation>
        <location evidence="1">Nucleus</location>
        <location evidence="1">Nucleoplasm</location>
    </subcellularLocation>
</comment>
<keyword evidence="4" id="KW-0433">Leucine-rich repeat</keyword>
<dbReference type="GO" id="GO:0003723">
    <property type="term" value="F:RNA binding"/>
    <property type="evidence" value="ECO:0007669"/>
    <property type="project" value="UniProtKB-KW"/>
</dbReference>
<evidence type="ECO:0000256" key="9">
    <source>
        <dbReference type="SAM" id="MobiDB-lite"/>
    </source>
</evidence>
<comment type="similarity">
    <text evidence="2">Belongs to the NXF family.</text>
</comment>
<keyword evidence="5" id="KW-0677">Repeat</keyword>
<evidence type="ECO:0000256" key="8">
    <source>
        <dbReference type="ARBA" id="ARBA00023242"/>
    </source>
</evidence>
<evidence type="ECO:0000256" key="4">
    <source>
        <dbReference type="ARBA" id="ARBA00022614"/>
    </source>
</evidence>
<evidence type="ECO:0000256" key="5">
    <source>
        <dbReference type="ARBA" id="ARBA00022737"/>
    </source>
</evidence>
<feature type="region of interest" description="Disordered" evidence="9">
    <location>
        <begin position="1"/>
        <end position="70"/>
    </location>
</feature>
<dbReference type="FunFam" id="3.10.450.50:FF:000004">
    <property type="entry name" value="Nuclear RNA export factor 1"/>
    <property type="match status" value="1"/>
</dbReference>
<dbReference type="FunFam" id="3.80.10.10:FF:000384">
    <property type="entry name" value="Nuclear RNA export factor 1"/>
    <property type="match status" value="1"/>
</dbReference>
<dbReference type="InterPro" id="IPR001611">
    <property type="entry name" value="Leu-rich_rpt"/>
</dbReference>
<dbReference type="InterPro" id="IPR015245">
    <property type="entry name" value="Tap_RNA-bd"/>
</dbReference>
<dbReference type="InterPro" id="IPR002075">
    <property type="entry name" value="NTF2_dom"/>
</dbReference>
<dbReference type="Pfam" id="PF03943">
    <property type="entry name" value="TAP_C"/>
    <property type="match status" value="1"/>
</dbReference>
<dbReference type="Gene3D" id="3.80.10.10">
    <property type="entry name" value="Ribonuclease Inhibitor"/>
    <property type="match status" value="1"/>
</dbReference>
<gene>
    <name evidence="12" type="ORF">CUNI_LOCUS22455</name>
</gene>
<dbReference type="InterPro" id="IPR005637">
    <property type="entry name" value="TAP_C_dom"/>
</dbReference>
<dbReference type="PROSITE" id="PS51450">
    <property type="entry name" value="LRR"/>
    <property type="match status" value="1"/>
</dbReference>
<evidence type="ECO:0000259" key="11">
    <source>
        <dbReference type="PROSITE" id="PS51281"/>
    </source>
</evidence>
<dbReference type="InterPro" id="IPR009060">
    <property type="entry name" value="UBA-like_sf"/>
</dbReference>
<dbReference type="CDD" id="cd14342">
    <property type="entry name" value="UBA_TAP-C"/>
    <property type="match status" value="1"/>
</dbReference>
<dbReference type="Pfam" id="PF09162">
    <property type="entry name" value="Tap-RNA_bind"/>
    <property type="match status" value="1"/>
</dbReference>
<evidence type="ECO:0008006" key="14">
    <source>
        <dbReference type="Google" id="ProtNLM"/>
    </source>
</evidence>
<dbReference type="InterPro" id="IPR057125">
    <property type="entry name" value="NXF1/2/3/5-like_LRR"/>
</dbReference>
<dbReference type="SUPFAM" id="SSF52058">
    <property type="entry name" value="L domain-like"/>
    <property type="match status" value="1"/>
</dbReference>
<feature type="domain" description="NTF2" evidence="10">
    <location>
        <begin position="363"/>
        <end position="515"/>
    </location>
</feature>
<dbReference type="Gene3D" id="3.30.70.330">
    <property type="match status" value="1"/>
</dbReference>
<evidence type="ECO:0000256" key="3">
    <source>
        <dbReference type="ARBA" id="ARBA00022448"/>
    </source>
</evidence>
<organism evidence="12 13">
    <name type="scientific">Candidula unifasciata</name>
    <dbReference type="NCBI Taxonomy" id="100452"/>
    <lineage>
        <taxon>Eukaryota</taxon>
        <taxon>Metazoa</taxon>
        <taxon>Spiralia</taxon>
        <taxon>Lophotrochozoa</taxon>
        <taxon>Mollusca</taxon>
        <taxon>Gastropoda</taxon>
        <taxon>Heterobranchia</taxon>
        <taxon>Euthyneura</taxon>
        <taxon>Panpulmonata</taxon>
        <taxon>Eupulmonata</taxon>
        <taxon>Stylommatophora</taxon>
        <taxon>Helicina</taxon>
        <taxon>Helicoidea</taxon>
        <taxon>Geomitridae</taxon>
        <taxon>Candidula</taxon>
    </lineage>
</organism>
<dbReference type="Proteomes" id="UP000678393">
    <property type="component" value="Unassembled WGS sequence"/>
</dbReference>
<evidence type="ECO:0000256" key="6">
    <source>
        <dbReference type="ARBA" id="ARBA00022816"/>
    </source>
</evidence>
<evidence type="ECO:0000256" key="1">
    <source>
        <dbReference type="ARBA" id="ARBA00004642"/>
    </source>
</evidence>
<keyword evidence="3" id="KW-0813">Transport</keyword>
<feature type="region of interest" description="Disordered" evidence="9">
    <location>
        <begin position="528"/>
        <end position="558"/>
    </location>
</feature>
<evidence type="ECO:0000313" key="13">
    <source>
        <dbReference type="Proteomes" id="UP000678393"/>
    </source>
</evidence>
<dbReference type="PANTHER" id="PTHR10662:SF22">
    <property type="entry name" value="NUCLEAR RNA EXPORT FACTOR 1"/>
    <property type="match status" value="1"/>
</dbReference>
<dbReference type="EMBL" id="CAJHNH020008585">
    <property type="protein sequence ID" value="CAG5136897.1"/>
    <property type="molecule type" value="Genomic_DNA"/>
</dbReference>
<dbReference type="Pfam" id="PF24048">
    <property type="entry name" value="LRR_NXF1-5"/>
    <property type="match status" value="1"/>
</dbReference>
<dbReference type="OrthoDB" id="25872at2759"/>
<dbReference type="Gene3D" id="1.10.8.10">
    <property type="entry name" value="DNA helicase RuvA subunit, C-terminal domain"/>
    <property type="match status" value="1"/>
</dbReference>
<dbReference type="SUPFAM" id="SSF54928">
    <property type="entry name" value="RNA-binding domain, RBD"/>
    <property type="match status" value="1"/>
</dbReference>
<dbReference type="PANTHER" id="PTHR10662">
    <property type="entry name" value="NUCLEAR RNA EXPORT FACTOR"/>
    <property type="match status" value="1"/>
</dbReference>
<dbReference type="FunFam" id="1.10.8.10:FF:000018">
    <property type="entry name" value="Nuclear RNA export factor 1"/>
    <property type="match status" value="1"/>
</dbReference>
<name>A0A8S4A568_9EUPU</name>
<feature type="domain" description="TAP-C" evidence="11">
    <location>
        <begin position="562"/>
        <end position="617"/>
    </location>
</feature>
<dbReference type="AlphaFoldDB" id="A0A8S4A568"/>
<reference evidence="12" key="1">
    <citation type="submission" date="2021-04" db="EMBL/GenBank/DDBJ databases">
        <authorList>
            <consortium name="Molecular Ecology Group"/>
        </authorList>
    </citation>
    <scope>NUCLEOTIDE SEQUENCE</scope>
</reference>
<dbReference type="GO" id="GO:0005737">
    <property type="term" value="C:cytoplasm"/>
    <property type="evidence" value="ECO:0007669"/>
    <property type="project" value="InterPro"/>
</dbReference>
<dbReference type="InterPro" id="IPR032710">
    <property type="entry name" value="NTF2-like_dom_sf"/>
</dbReference>
<proteinExistence type="inferred from homology"/>
<dbReference type="InterPro" id="IPR032675">
    <property type="entry name" value="LRR_dom_sf"/>
</dbReference>
<keyword evidence="6" id="KW-0509">mRNA transport</keyword>
<comment type="caution">
    <text evidence="12">The sequence shown here is derived from an EMBL/GenBank/DDBJ whole genome shotgun (WGS) entry which is preliminary data.</text>
</comment>
<keyword evidence="8" id="KW-0539">Nucleus</keyword>
<dbReference type="InterPro" id="IPR030217">
    <property type="entry name" value="NXF_fam"/>
</dbReference>
<dbReference type="GO" id="GO:0005635">
    <property type="term" value="C:nuclear envelope"/>
    <property type="evidence" value="ECO:0007669"/>
    <property type="project" value="UniProtKB-ARBA"/>
</dbReference>
<keyword evidence="13" id="KW-1185">Reference proteome</keyword>
<dbReference type="InterPro" id="IPR018222">
    <property type="entry name" value="Nuclear_transport_factor_2_euk"/>
</dbReference>
<dbReference type="SUPFAM" id="SSF46934">
    <property type="entry name" value="UBA-like"/>
    <property type="match status" value="1"/>
</dbReference>